<protein>
    <submittedName>
        <fullName evidence="2">Uncharacterized protein</fullName>
    </submittedName>
</protein>
<dbReference type="Proteomes" id="UP000196655">
    <property type="component" value="Unassembled WGS sequence"/>
</dbReference>
<evidence type="ECO:0000313" key="3">
    <source>
        <dbReference type="Proteomes" id="UP000196655"/>
    </source>
</evidence>
<reference evidence="3" key="1">
    <citation type="submission" date="2017-05" db="EMBL/GenBank/DDBJ databases">
        <authorList>
            <person name="Macchi M."/>
            <person name="Festa S."/>
            <person name="Coppotelli B.M."/>
            <person name="Morelli I.S."/>
        </authorList>
    </citation>
    <scope>NUCLEOTIDE SEQUENCE [LARGE SCALE GENOMIC DNA]</scope>
    <source>
        <strain evidence="3">I</strain>
    </source>
</reference>
<evidence type="ECO:0000313" key="2">
    <source>
        <dbReference type="EMBL" id="OWJ66493.1"/>
    </source>
</evidence>
<gene>
    <name evidence="2" type="ORF">BWR60_14225</name>
</gene>
<dbReference type="PROSITE" id="PS51318">
    <property type="entry name" value="TAT"/>
    <property type="match status" value="1"/>
</dbReference>
<evidence type="ECO:0000256" key="1">
    <source>
        <dbReference type="SAM" id="MobiDB-lite"/>
    </source>
</evidence>
<dbReference type="AlphaFoldDB" id="A0A211ZMJ0"/>
<sequence length="69" mass="6634">MTPLRLTRRHALEVGTGVAGLAVSGLARPAGAAGIASRRASRGTGTIPFIKGSSGPPPGGGTAAMPGRG</sequence>
<name>A0A211ZMJ0_9PROT</name>
<dbReference type="InterPro" id="IPR006311">
    <property type="entry name" value="TAT_signal"/>
</dbReference>
<keyword evidence="3" id="KW-1185">Reference proteome</keyword>
<accession>A0A211ZMJ0</accession>
<organism evidence="2 3">
    <name type="scientific">Inquilinus limosus</name>
    <dbReference type="NCBI Taxonomy" id="171674"/>
    <lineage>
        <taxon>Bacteria</taxon>
        <taxon>Pseudomonadati</taxon>
        <taxon>Pseudomonadota</taxon>
        <taxon>Alphaproteobacteria</taxon>
        <taxon>Rhodospirillales</taxon>
        <taxon>Rhodospirillaceae</taxon>
        <taxon>Inquilinus</taxon>
    </lineage>
</organism>
<comment type="caution">
    <text evidence="2">The sequence shown here is derived from an EMBL/GenBank/DDBJ whole genome shotgun (WGS) entry which is preliminary data.</text>
</comment>
<dbReference type="EMBL" id="NHON01000023">
    <property type="protein sequence ID" value="OWJ66493.1"/>
    <property type="molecule type" value="Genomic_DNA"/>
</dbReference>
<feature type="region of interest" description="Disordered" evidence="1">
    <location>
        <begin position="33"/>
        <end position="69"/>
    </location>
</feature>
<proteinExistence type="predicted"/>